<reference evidence="5 6" key="1">
    <citation type="submission" date="2021-10" db="EMBL/GenBank/DDBJ databases">
        <title>Anaerobic single-cell dispensing facilitates the cultivation of human gut bacteria.</title>
        <authorList>
            <person name="Afrizal A."/>
        </authorList>
    </citation>
    <scope>NUCLEOTIDE SEQUENCE [LARGE SCALE GENOMIC DNA]</scope>
    <source>
        <strain evidence="5 6">CLA-AA-H224</strain>
    </source>
</reference>
<dbReference type="InterPro" id="IPR006710">
    <property type="entry name" value="Glyco_hydro_43"/>
</dbReference>
<dbReference type="GO" id="GO:0004553">
    <property type="term" value="F:hydrolase activity, hydrolyzing O-glycosyl compounds"/>
    <property type="evidence" value="ECO:0007669"/>
    <property type="project" value="InterPro"/>
</dbReference>
<dbReference type="AlphaFoldDB" id="A0AAE3E3I0"/>
<keyword evidence="6" id="KW-1185">Reference proteome</keyword>
<proteinExistence type="inferred from homology"/>
<dbReference type="Gene3D" id="2.115.10.20">
    <property type="entry name" value="Glycosyl hydrolase domain, family 43"/>
    <property type="match status" value="2"/>
</dbReference>
<dbReference type="InterPro" id="IPR023296">
    <property type="entry name" value="Glyco_hydro_beta-prop_sf"/>
</dbReference>
<dbReference type="Pfam" id="PF04616">
    <property type="entry name" value="Glyco_hydro_43"/>
    <property type="match status" value="1"/>
</dbReference>
<evidence type="ECO:0000313" key="6">
    <source>
        <dbReference type="Proteomes" id="UP001198200"/>
    </source>
</evidence>
<evidence type="ECO:0000313" key="5">
    <source>
        <dbReference type="EMBL" id="MCC2221085.1"/>
    </source>
</evidence>
<evidence type="ECO:0000256" key="2">
    <source>
        <dbReference type="ARBA" id="ARBA00022729"/>
    </source>
</evidence>
<dbReference type="EMBL" id="JAJEQN010000010">
    <property type="protein sequence ID" value="MCC2221085.1"/>
    <property type="molecule type" value="Genomic_DNA"/>
</dbReference>
<dbReference type="CDD" id="cd18818">
    <property type="entry name" value="GH43_GbtXyl43B-like"/>
    <property type="match status" value="1"/>
</dbReference>
<dbReference type="RefSeq" id="WP_308731444.1">
    <property type="nucleotide sequence ID" value="NZ_JAJEQN010000010.1"/>
</dbReference>
<name>A0AAE3E3I0_9FIRM</name>
<dbReference type="GO" id="GO:0005975">
    <property type="term" value="P:carbohydrate metabolic process"/>
    <property type="evidence" value="ECO:0007669"/>
    <property type="project" value="InterPro"/>
</dbReference>
<gene>
    <name evidence="5" type="ORF">LKD48_05410</name>
</gene>
<dbReference type="Proteomes" id="UP001198200">
    <property type="component" value="Unassembled WGS sequence"/>
</dbReference>
<keyword evidence="3" id="KW-0378">Hydrolase</keyword>
<evidence type="ECO:0000256" key="4">
    <source>
        <dbReference type="ARBA" id="ARBA00023295"/>
    </source>
</evidence>
<comment type="similarity">
    <text evidence="1">Belongs to the glycosyl hydrolase 43 family.</text>
</comment>
<evidence type="ECO:0000256" key="1">
    <source>
        <dbReference type="ARBA" id="ARBA00009865"/>
    </source>
</evidence>
<protein>
    <submittedName>
        <fullName evidence="5">Family 43 glycosylhydrolase</fullName>
    </submittedName>
</protein>
<sequence>MAYLLAYTKKGEGCYPDFNYPGHVGYNCDWEQAMHLALSEDGKNFTPLRNNTGILFAKASFEEDEFVGVTKTLVDPWICCGEDGIFYVLAVRRNQNAPDSKHIGRMMVFTSTDLVHYSEPVFVKLSEEEIRRPRCRYDKERASYYVEWETASGRFCACTKDLKKIEKTESCTQTQFNLQQELPQHIDGFGTEDCVLGNVIAITKEQEQVLREYFDEICYVKTKPIQVSWPVGKSINSLLGSSPKAVCVYSDGSTHEKMVEWDEEALCRVDVNKPGSWKIPGKIKQKRWKFPIPLRFLPDELVEFNGMSDPCVTEYHGKYYLSSSGTHHIQLRIADTIEGTFDAEPTVIYRIPLKNGLNFVGTWAAELHEIDGVLYLFTSLCENAQWIHVKSVILRCNGDPADPNSWEAPRKCVKIDGSDLTEGGISLDMTWFRDNGRDYVMWSDRKIHYGADDEHFEAGTADVYIATVDPKKPWQLTSEPHCVVRPMYGWDRYETPVDEGPYLLRRGDDLFVTISGSSTSMGDLYDVGLLHAKSGTDLLQEENWTWLSYPLLTKESVPGEYGPGHNNFVKDPDTGDDLMIYHAIPHDENDKTLFRQPGIRRVHWAKNGLPYLEMTPERDLPEGSENVVMELVIE</sequence>
<keyword evidence="2" id="KW-0732">Signal</keyword>
<dbReference type="PANTHER" id="PTHR43817">
    <property type="entry name" value="GLYCOSYL HYDROLASE"/>
    <property type="match status" value="1"/>
</dbReference>
<comment type="caution">
    <text evidence="5">The sequence shown here is derived from an EMBL/GenBank/DDBJ whole genome shotgun (WGS) entry which is preliminary data.</text>
</comment>
<keyword evidence="4" id="KW-0326">Glycosidase</keyword>
<accession>A0AAE3E3I0</accession>
<dbReference type="SUPFAM" id="SSF75005">
    <property type="entry name" value="Arabinanase/levansucrase/invertase"/>
    <property type="match status" value="2"/>
</dbReference>
<organism evidence="5 6">
    <name type="scientific">Anthropogastromicrobium aceti</name>
    <dbReference type="NCBI Taxonomy" id="2981768"/>
    <lineage>
        <taxon>Bacteria</taxon>
        <taxon>Bacillati</taxon>
        <taxon>Bacillota</taxon>
        <taxon>Clostridia</taxon>
        <taxon>Lachnospirales</taxon>
        <taxon>Lachnospiraceae</taxon>
        <taxon>Anthropogastromicrobium</taxon>
    </lineage>
</organism>
<dbReference type="PANTHER" id="PTHR43817:SF1">
    <property type="entry name" value="HYDROLASE, FAMILY 43, PUTATIVE (AFU_ORTHOLOGUE AFUA_3G01660)-RELATED"/>
    <property type="match status" value="1"/>
</dbReference>
<evidence type="ECO:0000256" key="3">
    <source>
        <dbReference type="ARBA" id="ARBA00022801"/>
    </source>
</evidence>